<protein>
    <submittedName>
        <fullName evidence="3">Uncharacterized membrane protein YoaK, UPF0700 family</fullName>
    </submittedName>
</protein>
<reference evidence="2" key="3">
    <citation type="submission" date="2023-06" db="EMBL/GenBank/DDBJ databases">
        <authorList>
            <person name="Sun Q."/>
            <person name="Zhou Y."/>
        </authorList>
    </citation>
    <scope>NUCLEOTIDE SEQUENCE</scope>
    <source>
        <strain evidence="2">CGMCC 1.10859</strain>
    </source>
</reference>
<reference evidence="2" key="1">
    <citation type="journal article" date="2014" name="Int. J. Syst. Evol. Microbiol.">
        <title>Complete genome sequence of Corynebacterium casei LMG S-19264T (=DSM 44701T), isolated from a smear-ripened cheese.</title>
        <authorList>
            <consortium name="US DOE Joint Genome Institute (JGI-PGF)"/>
            <person name="Walter F."/>
            <person name="Albersmeier A."/>
            <person name="Kalinowski J."/>
            <person name="Ruckert C."/>
        </authorList>
    </citation>
    <scope>NUCLEOTIDE SEQUENCE</scope>
    <source>
        <strain evidence="2">CGMCC 1.10859</strain>
    </source>
</reference>
<evidence type="ECO:0000256" key="1">
    <source>
        <dbReference type="SAM" id="Phobius"/>
    </source>
</evidence>
<dbReference type="RefSeq" id="WP_035840096.1">
    <property type="nucleotide sequence ID" value="NZ_BNAB01000002.1"/>
</dbReference>
<organism evidence="2 5">
    <name type="scientific">Allgaiera indica</name>
    <dbReference type="NCBI Taxonomy" id="765699"/>
    <lineage>
        <taxon>Bacteria</taxon>
        <taxon>Pseudomonadati</taxon>
        <taxon>Pseudomonadota</taxon>
        <taxon>Alphaproteobacteria</taxon>
        <taxon>Rhodobacterales</taxon>
        <taxon>Paracoccaceae</taxon>
        <taxon>Allgaiera</taxon>
    </lineage>
</organism>
<evidence type="ECO:0000313" key="2">
    <source>
        <dbReference type="EMBL" id="GHD99771.1"/>
    </source>
</evidence>
<feature type="transmembrane region" description="Helical" evidence="1">
    <location>
        <begin position="124"/>
        <end position="140"/>
    </location>
</feature>
<dbReference type="PANTHER" id="PTHR37314:SF4">
    <property type="entry name" value="UPF0700 TRANSMEMBRANE PROTEIN YOAK"/>
    <property type="match status" value="1"/>
</dbReference>
<feature type="transmembrane region" description="Helical" evidence="1">
    <location>
        <begin position="21"/>
        <end position="41"/>
    </location>
</feature>
<feature type="transmembrane region" description="Helical" evidence="1">
    <location>
        <begin position="94"/>
        <end position="112"/>
    </location>
</feature>
<dbReference type="EMBL" id="FNOB01000002">
    <property type="protein sequence ID" value="SDW18796.1"/>
    <property type="molecule type" value="Genomic_DNA"/>
</dbReference>
<feature type="transmembrane region" description="Helical" evidence="1">
    <location>
        <begin position="61"/>
        <end position="82"/>
    </location>
</feature>
<keyword evidence="1" id="KW-1133">Transmembrane helix</keyword>
<dbReference type="AlphaFoldDB" id="A0AAN4ZYA3"/>
<accession>A0AAN4ZYA3</accession>
<keyword evidence="1" id="KW-0472">Membrane</keyword>
<evidence type="ECO:0000313" key="3">
    <source>
        <dbReference type="EMBL" id="SDW18796.1"/>
    </source>
</evidence>
<sequence length="241" mass="24778">MLIHTGTARTVSVDLRLAASLSLLAGAINAAGFRSLGLFSGNMTGNVSALSDHLALGDLRLAFWAVSLVIAFISGAFASALLIEVGRRRGISGIYAYSILAEAGLLALIALADIGLPAIRSDPLVLVGVAFVMGLQNAATTRISDARVRTTHVTGTATDIGVELAILLGNARSQSGRGVVRDRLILHLATIVAFLVGGIGGVLIYGWIGGGLFLLIALVLTALALPDARRARAAHLADPRG</sequence>
<dbReference type="PANTHER" id="PTHR37314">
    <property type="entry name" value="SLR0142 PROTEIN"/>
    <property type="match status" value="1"/>
</dbReference>
<name>A0AAN4ZYA3_9RHOB</name>
<feature type="transmembrane region" description="Helical" evidence="1">
    <location>
        <begin position="184"/>
        <end position="201"/>
    </location>
</feature>
<dbReference type="Pfam" id="PF06912">
    <property type="entry name" value="DUF1275"/>
    <property type="match status" value="1"/>
</dbReference>
<comment type="caution">
    <text evidence="2">The sequence shown here is derived from an EMBL/GenBank/DDBJ whole genome shotgun (WGS) entry which is preliminary data.</text>
</comment>
<dbReference type="Proteomes" id="UP000199541">
    <property type="component" value="Unassembled WGS sequence"/>
</dbReference>
<proteinExistence type="predicted"/>
<feature type="transmembrane region" description="Helical" evidence="1">
    <location>
        <begin position="207"/>
        <end position="225"/>
    </location>
</feature>
<keyword evidence="4" id="KW-1185">Reference proteome</keyword>
<dbReference type="EMBL" id="BNAB01000002">
    <property type="protein sequence ID" value="GHD99771.1"/>
    <property type="molecule type" value="Genomic_DNA"/>
</dbReference>
<keyword evidence="1" id="KW-0812">Transmembrane</keyword>
<reference evidence="3 4" key="2">
    <citation type="submission" date="2016-10" db="EMBL/GenBank/DDBJ databases">
        <authorList>
            <person name="Varghese N."/>
            <person name="Submissions S."/>
        </authorList>
    </citation>
    <scope>NUCLEOTIDE SEQUENCE [LARGE SCALE GENOMIC DNA]</scope>
    <source>
        <strain evidence="3 4">DSM 24802</strain>
    </source>
</reference>
<evidence type="ECO:0000313" key="5">
    <source>
        <dbReference type="Proteomes" id="UP000634647"/>
    </source>
</evidence>
<dbReference type="Proteomes" id="UP000634647">
    <property type="component" value="Unassembled WGS sequence"/>
</dbReference>
<gene>
    <name evidence="2" type="ORF">GCM10008024_08510</name>
    <name evidence="3" type="ORF">SAMN05444006_10225</name>
</gene>
<evidence type="ECO:0000313" key="4">
    <source>
        <dbReference type="Proteomes" id="UP000199541"/>
    </source>
</evidence>
<dbReference type="InterPro" id="IPR010699">
    <property type="entry name" value="DUF1275"/>
</dbReference>